<evidence type="ECO:0000313" key="4">
    <source>
        <dbReference type="Proteomes" id="UP000471381"/>
    </source>
</evidence>
<dbReference type="AlphaFoldDB" id="A0A6N9TJY7"/>
<protein>
    <submittedName>
        <fullName evidence="3">Phytase</fullName>
    </submittedName>
</protein>
<evidence type="ECO:0000256" key="1">
    <source>
        <dbReference type="SAM" id="SignalP"/>
    </source>
</evidence>
<dbReference type="Pfam" id="PF02333">
    <property type="entry name" value="Phytase"/>
    <property type="match status" value="1"/>
</dbReference>
<dbReference type="InterPro" id="IPR003431">
    <property type="entry name" value="B-propeller_Phytase"/>
</dbReference>
<proteinExistence type="predicted"/>
<dbReference type="Proteomes" id="UP000471381">
    <property type="component" value="Unassembled WGS sequence"/>
</dbReference>
<feature type="chain" id="PRO_5026716232" evidence="1">
    <location>
        <begin position="25"/>
        <end position="538"/>
    </location>
</feature>
<dbReference type="Gene3D" id="2.120.10.30">
    <property type="entry name" value="TolB, C-terminal domain"/>
    <property type="match status" value="2"/>
</dbReference>
<gene>
    <name evidence="3" type="ORF">GTQ48_10050</name>
</gene>
<evidence type="ECO:0000259" key="2">
    <source>
        <dbReference type="PROSITE" id="PS51662"/>
    </source>
</evidence>
<name>A0A6N9TJY7_9ALTE</name>
<dbReference type="GO" id="GO:0016158">
    <property type="term" value="F:inositol hexakisphosphate 3-phosphatase activity"/>
    <property type="evidence" value="ECO:0007669"/>
    <property type="project" value="InterPro"/>
</dbReference>
<feature type="signal peptide" evidence="1">
    <location>
        <begin position="1"/>
        <end position="24"/>
    </location>
</feature>
<feature type="domain" description="BPP" evidence="2">
    <location>
        <begin position="212"/>
        <end position="534"/>
    </location>
</feature>
<dbReference type="PROSITE" id="PS51662">
    <property type="entry name" value="BP_PHYTASE"/>
    <property type="match status" value="1"/>
</dbReference>
<reference evidence="3 4" key="1">
    <citation type="submission" date="2020-01" db="EMBL/GenBank/DDBJ databases">
        <title>Genomes of bacteria type strains.</title>
        <authorList>
            <person name="Chen J."/>
            <person name="Zhu S."/>
            <person name="Yang J."/>
        </authorList>
    </citation>
    <scope>NUCLEOTIDE SEQUENCE [LARGE SCALE GENOMIC DNA]</scope>
    <source>
        <strain evidence="3 4">LMG 24078</strain>
    </source>
</reference>
<sequence length="538" mass="59018">MFHRFLTYSVVGPCLAVCALVCQAAPKPLLTHISENVEIYASHSIDENNQLLVHIDPLTQALVVSAVTSLNSRFDIREQYRSPPPDADVETLCVFQDTQGIGAFVFDARGMASQQYLYLQSNAQWRQVAIRDFSMGGEPEYCMVDNASGQIYIAEEGIGVWQMSVAPESELTRYLSPLELDEDTVSIALISAEKGELSDEMGRVHSFNVKPPDYQRGDLPMLIADGQTDPVQRFGDAADDPAIWVNNETPGRSLIIGTDKKAGLDVFDLNGKRLQHLPIGKVNNVDVRQSVQFGENRMDLAVASNRSGNLLSVFAINGKNRSVMHIGDVSTPLNDIYGLCLYQPEQGLEVLVNDTDGTYLRYALTVAGDTVSASLMEQFNVPSQPEGCVADDKHQQLFYGEEASGIWLRSLAGVQQTSTRIAGLSDSVHADIEGMDIYHVDGKRYLVASSQGNDSYAVYAIDNDFDWLGSFRITADIENGIDGASETDGLAISSVNLGSRYPQGLLVVQDGRNVMPSDKQNFKLVSGSKLAEFIRKHR</sequence>
<keyword evidence="4" id="KW-1185">Reference proteome</keyword>
<dbReference type="RefSeq" id="WP_163106568.1">
    <property type="nucleotide sequence ID" value="NZ_JAAAWO010000006.1"/>
</dbReference>
<organism evidence="3 4">
    <name type="scientific">Alteromonas genovensis</name>
    <dbReference type="NCBI Taxonomy" id="471225"/>
    <lineage>
        <taxon>Bacteria</taxon>
        <taxon>Pseudomonadati</taxon>
        <taxon>Pseudomonadota</taxon>
        <taxon>Gammaproteobacteria</taxon>
        <taxon>Alteromonadales</taxon>
        <taxon>Alteromonadaceae</taxon>
        <taxon>Alteromonas/Salinimonas group</taxon>
        <taxon>Alteromonas</taxon>
    </lineage>
</organism>
<dbReference type="InterPro" id="IPR011042">
    <property type="entry name" value="6-blade_b-propeller_TolB-like"/>
</dbReference>
<dbReference type="SUPFAM" id="SSF50956">
    <property type="entry name" value="Thermostable phytase (3-phytase)"/>
    <property type="match status" value="2"/>
</dbReference>
<evidence type="ECO:0000313" key="3">
    <source>
        <dbReference type="EMBL" id="NDW15859.1"/>
    </source>
</evidence>
<keyword evidence="1" id="KW-0732">Signal</keyword>
<dbReference type="EMBL" id="JAAAWO010000006">
    <property type="protein sequence ID" value="NDW15859.1"/>
    <property type="molecule type" value="Genomic_DNA"/>
</dbReference>
<comment type="caution">
    <text evidence="3">The sequence shown here is derived from an EMBL/GenBank/DDBJ whole genome shotgun (WGS) entry which is preliminary data.</text>
</comment>
<accession>A0A6N9TJY7</accession>